<dbReference type="Gene3D" id="2.60.120.1160">
    <property type="match status" value="1"/>
</dbReference>
<dbReference type="PANTHER" id="PTHR34612">
    <property type="entry name" value="GH131_N DOMAIN-CONTAINING PROTEIN"/>
    <property type="match status" value="1"/>
</dbReference>
<dbReference type="InterPro" id="IPR041524">
    <property type="entry name" value="GH131_N"/>
</dbReference>
<sequence length="260" mass="27891">MDAFPKPPLSTPSIRAPVPSTHNMSLGAVSPRRSSFETFPNSNADQKWSSILQFPIVNSSLFDANGTKALEVTISPTSIFQSQTGFRRSELMPSSNSGTDLSTTGVKTIHFSVQKDTLKPLNSSHEYQLFFLESNDYSTNQVVLKYGSIIGGNPNGVDKDSLMVVGNVNSKPIPLLYSTKFTPGVWHNFGITLNFNAGKAVKNDVSGQGEYHFGILKKPTGGGSDITKSGFQEGGINEGVIFGGIFEEDSSATGCISLKP</sequence>
<proteinExistence type="predicted"/>
<evidence type="ECO:0000259" key="2">
    <source>
        <dbReference type="Pfam" id="PF18271"/>
    </source>
</evidence>
<gene>
    <name evidence="3" type="ORF">PAC_18633</name>
</gene>
<name>A0A1L7XUM9_9HELO</name>
<dbReference type="Proteomes" id="UP000184330">
    <property type="component" value="Unassembled WGS sequence"/>
</dbReference>
<dbReference type="STRING" id="576137.A0A1L7XUM9"/>
<feature type="domain" description="Glycoside hydrolase 131 catalytic N-terminal" evidence="2">
    <location>
        <begin position="199"/>
        <end position="253"/>
    </location>
</feature>
<accession>A0A1L7XUM9</accession>
<organism evidence="3 4">
    <name type="scientific">Phialocephala subalpina</name>
    <dbReference type="NCBI Taxonomy" id="576137"/>
    <lineage>
        <taxon>Eukaryota</taxon>
        <taxon>Fungi</taxon>
        <taxon>Dikarya</taxon>
        <taxon>Ascomycota</taxon>
        <taxon>Pezizomycotina</taxon>
        <taxon>Leotiomycetes</taxon>
        <taxon>Helotiales</taxon>
        <taxon>Mollisiaceae</taxon>
        <taxon>Phialocephala</taxon>
        <taxon>Phialocephala fortinii species complex</taxon>
    </lineage>
</organism>
<dbReference type="EMBL" id="FJOG01000059">
    <property type="protein sequence ID" value="CZR68734.1"/>
    <property type="molecule type" value="Genomic_DNA"/>
</dbReference>
<keyword evidence="4" id="KW-1185">Reference proteome</keyword>
<dbReference type="AlphaFoldDB" id="A0A1L7XUM9"/>
<reference evidence="3 4" key="1">
    <citation type="submission" date="2016-03" db="EMBL/GenBank/DDBJ databases">
        <authorList>
            <person name="Ploux O."/>
        </authorList>
    </citation>
    <scope>NUCLEOTIDE SEQUENCE [LARGE SCALE GENOMIC DNA]</scope>
    <source>
        <strain evidence="3 4">UAMH 11012</strain>
    </source>
</reference>
<dbReference type="PANTHER" id="PTHR34612:SF2">
    <property type="entry name" value="GLYCOSIDE HYDROLASE 131 CATALYTIC N-TERMINAL DOMAIN-CONTAINING PROTEIN"/>
    <property type="match status" value="1"/>
</dbReference>
<feature type="compositionally biased region" description="Pro residues" evidence="1">
    <location>
        <begin position="1"/>
        <end position="10"/>
    </location>
</feature>
<feature type="region of interest" description="Disordered" evidence="1">
    <location>
        <begin position="1"/>
        <end position="22"/>
    </location>
</feature>
<protein>
    <submittedName>
        <fullName evidence="3">Related to endoglucanase c</fullName>
    </submittedName>
</protein>
<dbReference type="OrthoDB" id="5283326at2759"/>
<evidence type="ECO:0000313" key="4">
    <source>
        <dbReference type="Proteomes" id="UP000184330"/>
    </source>
</evidence>
<evidence type="ECO:0000313" key="3">
    <source>
        <dbReference type="EMBL" id="CZR68734.1"/>
    </source>
</evidence>
<dbReference type="Pfam" id="PF18271">
    <property type="entry name" value="GH131_N"/>
    <property type="match status" value="2"/>
</dbReference>
<feature type="domain" description="Glycoside hydrolase 131 catalytic N-terminal" evidence="2">
    <location>
        <begin position="41"/>
        <end position="197"/>
    </location>
</feature>
<evidence type="ECO:0000256" key="1">
    <source>
        <dbReference type="SAM" id="MobiDB-lite"/>
    </source>
</evidence>